<dbReference type="Pfam" id="PF01551">
    <property type="entry name" value="Peptidase_M23"/>
    <property type="match status" value="1"/>
</dbReference>
<accession>A0A255H8M2</accession>
<evidence type="ECO:0000259" key="2">
    <source>
        <dbReference type="Pfam" id="PF01551"/>
    </source>
</evidence>
<dbReference type="OrthoDB" id="1099523at2"/>
<feature type="region of interest" description="Disordered" evidence="1">
    <location>
        <begin position="18"/>
        <end position="77"/>
    </location>
</feature>
<gene>
    <name evidence="3" type="ORF">CGZ93_06370</name>
</gene>
<proteinExistence type="predicted"/>
<dbReference type="InterPro" id="IPR050570">
    <property type="entry name" value="Cell_wall_metabolism_enzyme"/>
</dbReference>
<dbReference type="InterPro" id="IPR011055">
    <property type="entry name" value="Dup_hybrid_motif"/>
</dbReference>
<evidence type="ECO:0000313" key="3">
    <source>
        <dbReference type="EMBL" id="OYO23084.1"/>
    </source>
</evidence>
<organism evidence="3 4">
    <name type="scientific">Enemella dayhoffiae</name>
    <dbReference type="NCBI Taxonomy" id="2016507"/>
    <lineage>
        <taxon>Bacteria</taxon>
        <taxon>Bacillati</taxon>
        <taxon>Actinomycetota</taxon>
        <taxon>Actinomycetes</taxon>
        <taxon>Propionibacteriales</taxon>
        <taxon>Propionibacteriaceae</taxon>
        <taxon>Enemella</taxon>
    </lineage>
</organism>
<dbReference type="PROSITE" id="PS51257">
    <property type="entry name" value="PROKAR_LIPOPROTEIN"/>
    <property type="match status" value="1"/>
</dbReference>
<dbReference type="Proteomes" id="UP000216311">
    <property type="component" value="Unassembled WGS sequence"/>
</dbReference>
<feature type="compositionally biased region" description="Low complexity" evidence="1">
    <location>
        <begin position="36"/>
        <end position="69"/>
    </location>
</feature>
<dbReference type="SUPFAM" id="SSF51261">
    <property type="entry name" value="Duplicated hybrid motif"/>
    <property type="match status" value="1"/>
</dbReference>
<evidence type="ECO:0000256" key="1">
    <source>
        <dbReference type="SAM" id="MobiDB-lite"/>
    </source>
</evidence>
<dbReference type="GO" id="GO:0004222">
    <property type="term" value="F:metalloendopeptidase activity"/>
    <property type="evidence" value="ECO:0007669"/>
    <property type="project" value="TreeGrafter"/>
</dbReference>
<name>A0A255H8M2_9ACTN</name>
<dbReference type="Gene3D" id="2.70.70.10">
    <property type="entry name" value="Glucose Permease (Domain IIA)"/>
    <property type="match status" value="1"/>
</dbReference>
<protein>
    <recommendedName>
        <fullName evidence="2">M23ase beta-sheet core domain-containing protein</fullName>
    </recommendedName>
</protein>
<dbReference type="AlphaFoldDB" id="A0A255H8M2"/>
<dbReference type="CDD" id="cd12797">
    <property type="entry name" value="M23_peptidase"/>
    <property type="match status" value="1"/>
</dbReference>
<dbReference type="InterPro" id="IPR016047">
    <property type="entry name" value="M23ase_b-sheet_dom"/>
</dbReference>
<reference evidence="3 4" key="1">
    <citation type="submission" date="2017-07" db="EMBL/GenBank/DDBJ databases">
        <title>Draft whole genome sequences of clinical Proprionibacteriaceae strains.</title>
        <authorList>
            <person name="Bernier A.-M."/>
            <person name="Bernard K."/>
            <person name="Domingo M.-C."/>
        </authorList>
    </citation>
    <scope>NUCLEOTIDE SEQUENCE [LARGE SCALE GENOMIC DNA]</scope>
    <source>
        <strain evidence="3 4">NML 130396</strain>
    </source>
</reference>
<feature type="compositionally biased region" description="Pro residues" evidence="1">
    <location>
        <begin position="26"/>
        <end position="35"/>
    </location>
</feature>
<dbReference type="PANTHER" id="PTHR21666:SF270">
    <property type="entry name" value="MUREIN HYDROLASE ACTIVATOR ENVC"/>
    <property type="match status" value="1"/>
</dbReference>
<dbReference type="EMBL" id="NMVQ01000008">
    <property type="protein sequence ID" value="OYO23084.1"/>
    <property type="molecule type" value="Genomic_DNA"/>
</dbReference>
<evidence type="ECO:0000313" key="4">
    <source>
        <dbReference type="Proteomes" id="UP000216311"/>
    </source>
</evidence>
<comment type="caution">
    <text evidence="3">The sequence shown here is derived from an EMBL/GenBank/DDBJ whole genome shotgun (WGS) entry which is preliminary data.</text>
</comment>
<keyword evidence="4" id="KW-1185">Reference proteome</keyword>
<dbReference type="PANTHER" id="PTHR21666">
    <property type="entry name" value="PEPTIDASE-RELATED"/>
    <property type="match status" value="1"/>
</dbReference>
<dbReference type="RefSeq" id="WP_094363318.1">
    <property type="nucleotide sequence ID" value="NZ_NMVQ01000008.1"/>
</dbReference>
<sequence length="225" mass="23289">MFGARSAPLLTVLLVGCGPAQEPQTGPAPQPPSAPSTPSATGTTPSPRPSATTTTASPGPSATPSGEPSADPRWRFFSNDQTRYGSHWYAGKHRVMIGFGCTEAPYYDHDSRCPGRQGFHHGIDVAIPCGNPLYAGVSGRVVLGGLGSAYGSKAFRIRTERADLIVGHVQRVQVTDGQRVEVGTPIGEVGDLGAPDGCHLHLEQRAVGGGVASATDPGKTLGLVR</sequence>
<feature type="domain" description="M23ase beta-sheet core" evidence="2">
    <location>
        <begin position="119"/>
        <end position="207"/>
    </location>
</feature>